<dbReference type="GO" id="GO:0005509">
    <property type="term" value="F:calcium ion binding"/>
    <property type="evidence" value="ECO:0007669"/>
    <property type="project" value="InterPro"/>
</dbReference>
<dbReference type="AlphaFoldDB" id="A0AAJ4RDN5"/>
<dbReference type="InterPro" id="IPR028974">
    <property type="entry name" value="TSP_type-3_rpt"/>
</dbReference>
<feature type="signal peptide" evidence="1">
    <location>
        <begin position="1"/>
        <end position="18"/>
    </location>
</feature>
<dbReference type="EMBL" id="RJVK01000001">
    <property type="protein sequence ID" value="ROR40828.1"/>
    <property type="molecule type" value="Genomic_DNA"/>
</dbReference>
<reference evidence="2" key="3">
    <citation type="submission" date="2019-06" db="EMBL/GenBank/DDBJ databases">
        <title>A comparative analysis of the Nautiliaceae.</title>
        <authorList>
            <person name="Grosche A."/>
            <person name="Smedile F."/>
            <person name="Vetriani C."/>
        </authorList>
    </citation>
    <scope>NUCLEOTIDE SEQUENCE</scope>
    <source>
        <strain evidence="2">TB6</strain>
    </source>
</reference>
<keyword evidence="5" id="KW-1185">Reference proteome</keyword>
<dbReference type="SUPFAM" id="SSF103647">
    <property type="entry name" value="TSP type-3 repeat"/>
    <property type="match status" value="1"/>
</dbReference>
<dbReference type="Proteomes" id="UP000298805">
    <property type="component" value="Chromosome"/>
</dbReference>
<organism evidence="3 4">
    <name type="scientific">Caminibacter pacificus</name>
    <dbReference type="NCBI Taxonomy" id="1424653"/>
    <lineage>
        <taxon>Bacteria</taxon>
        <taxon>Pseudomonadati</taxon>
        <taxon>Campylobacterota</taxon>
        <taxon>Epsilonproteobacteria</taxon>
        <taxon>Nautiliales</taxon>
        <taxon>Nautiliaceae</taxon>
        <taxon>Caminibacter</taxon>
    </lineage>
</organism>
<keyword evidence="1" id="KW-0732">Signal</keyword>
<evidence type="ECO:0008006" key="6">
    <source>
        <dbReference type="Google" id="ProtNLM"/>
    </source>
</evidence>
<evidence type="ECO:0000256" key="1">
    <source>
        <dbReference type="SAM" id="SignalP"/>
    </source>
</evidence>
<evidence type="ECO:0000313" key="5">
    <source>
        <dbReference type="Proteomes" id="UP000298805"/>
    </source>
</evidence>
<dbReference type="RefSeq" id="WP_123351739.1">
    <property type="nucleotide sequence ID" value="NZ_CP027432.2"/>
</dbReference>
<name>A0AAJ4RDN5_9BACT</name>
<protein>
    <recommendedName>
        <fullName evidence="6">Transporter</fullName>
    </recommendedName>
</protein>
<evidence type="ECO:0000313" key="4">
    <source>
        <dbReference type="Proteomes" id="UP000272781"/>
    </source>
</evidence>
<accession>A0AAJ4RDN5</accession>
<proteinExistence type="predicted"/>
<gene>
    <name evidence="2" type="ORF">C6V80_05585</name>
    <name evidence="3" type="ORF">EDC58_0309</name>
</gene>
<evidence type="ECO:0000313" key="2">
    <source>
        <dbReference type="EMBL" id="QCI28447.1"/>
    </source>
</evidence>
<sequence>MKKLILTGLIALSCFAQTVDSDLDGVPDNIDLCPNTPFLQTVNKYGCSKQQLKKLNKINYYFNFGYEKDGYKDYKDSNIFFTSISAKKDKLKAKLYFSVKDDGYSDGYKSNDLILAGYYYLNNVKNSNINLKLGAKIYLPTYFNDKTDYALYIKGTYYYKNYSFSLSEKHKIYGESGTNAKDTITASVGTTYKKLFISPYAYVENSAYDSGDWSKYLGMSVYYPINKKLGVLVDYSFDIEESANYTLIGSLGYSF</sequence>
<reference evidence="3 4" key="2">
    <citation type="submission" date="2018-11" db="EMBL/GenBank/DDBJ databases">
        <title>Genomic Encyclopedia of Type Strains, Phase IV (KMG-IV): sequencing the most valuable type-strain genomes for metagenomic binning, comparative biology and taxonomic classification.</title>
        <authorList>
            <person name="Goeker M."/>
        </authorList>
    </citation>
    <scope>NUCLEOTIDE SEQUENCE [LARGE SCALE GENOMIC DNA]</scope>
    <source>
        <strain evidence="3 4">DSM 27783</strain>
    </source>
</reference>
<feature type="chain" id="PRO_5042541775" description="Transporter" evidence="1">
    <location>
        <begin position="19"/>
        <end position="255"/>
    </location>
</feature>
<reference evidence="5" key="1">
    <citation type="submission" date="2018-03" db="EMBL/GenBank/DDBJ databases">
        <title>A comparative analysis of the Nautiliaceae.</title>
        <authorList>
            <person name="Grosche A."/>
            <person name="Smedile F."/>
            <person name="Vetriani C."/>
        </authorList>
    </citation>
    <scope>NUCLEOTIDE SEQUENCE [LARGE SCALE GENOMIC DNA]</scope>
    <source>
        <strain evidence="5">TB6</strain>
    </source>
</reference>
<dbReference type="EMBL" id="CP027432">
    <property type="protein sequence ID" value="QCI28447.1"/>
    <property type="molecule type" value="Genomic_DNA"/>
</dbReference>
<dbReference type="Proteomes" id="UP000272781">
    <property type="component" value="Unassembled WGS sequence"/>
</dbReference>
<evidence type="ECO:0000313" key="3">
    <source>
        <dbReference type="EMBL" id="ROR40828.1"/>
    </source>
</evidence>